<feature type="transmembrane region" description="Helical" evidence="7">
    <location>
        <begin position="186"/>
        <end position="205"/>
    </location>
</feature>
<keyword evidence="5 7" id="KW-1133">Transmembrane helix</keyword>
<dbReference type="CDD" id="cd06261">
    <property type="entry name" value="TM_PBP2"/>
    <property type="match status" value="1"/>
</dbReference>
<comment type="similarity">
    <text evidence="7">Belongs to the binding-protein-dependent transport system permease family.</text>
</comment>
<dbReference type="PANTHER" id="PTHR43744">
    <property type="entry name" value="ABC TRANSPORTER PERMEASE PROTEIN MG189-RELATED-RELATED"/>
    <property type="match status" value="1"/>
</dbReference>
<evidence type="ECO:0000256" key="1">
    <source>
        <dbReference type="ARBA" id="ARBA00004651"/>
    </source>
</evidence>
<dbReference type="PANTHER" id="PTHR43744:SF12">
    <property type="entry name" value="ABC TRANSPORTER PERMEASE PROTEIN MG189-RELATED"/>
    <property type="match status" value="1"/>
</dbReference>
<protein>
    <submittedName>
        <fullName evidence="9">Carbohydrate ABC transporter permease</fullName>
    </submittedName>
</protein>
<organism evidence="9 10">
    <name type="scientific">Subtercola vilae</name>
    <dbReference type="NCBI Taxonomy" id="2056433"/>
    <lineage>
        <taxon>Bacteria</taxon>
        <taxon>Bacillati</taxon>
        <taxon>Actinomycetota</taxon>
        <taxon>Actinomycetes</taxon>
        <taxon>Micrococcales</taxon>
        <taxon>Microbacteriaceae</taxon>
        <taxon>Subtercola</taxon>
    </lineage>
</organism>
<keyword evidence="6 7" id="KW-0472">Membrane</keyword>
<dbReference type="AlphaFoldDB" id="A0A4T2BTT0"/>
<feature type="transmembrane region" description="Helical" evidence="7">
    <location>
        <begin position="103"/>
        <end position="125"/>
    </location>
</feature>
<evidence type="ECO:0000256" key="3">
    <source>
        <dbReference type="ARBA" id="ARBA00022475"/>
    </source>
</evidence>
<evidence type="ECO:0000256" key="5">
    <source>
        <dbReference type="ARBA" id="ARBA00022989"/>
    </source>
</evidence>
<feature type="transmembrane region" description="Helical" evidence="7">
    <location>
        <begin position="137"/>
        <end position="155"/>
    </location>
</feature>
<dbReference type="InterPro" id="IPR000515">
    <property type="entry name" value="MetI-like"/>
</dbReference>
<dbReference type="PROSITE" id="PS50928">
    <property type="entry name" value="ABC_TM1"/>
    <property type="match status" value="1"/>
</dbReference>
<accession>A0A4T2BTT0</accession>
<evidence type="ECO:0000256" key="6">
    <source>
        <dbReference type="ARBA" id="ARBA00023136"/>
    </source>
</evidence>
<feature type="transmembrane region" description="Helical" evidence="7">
    <location>
        <begin position="64"/>
        <end position="91"/>
    </location>
</feature>
<feature type="domain" description="ABC transmembrane type-1" evidence="8">
    <location>
        <begin position="68"/>
        <end position="259"/>
    </location>
</feature>
<dbReference type="Proteomes" id="UP000306192">
    <property type="component" value="Unassembled WGS sequence"/>
</dbReference>
<dbReference type="EMBL" id="QYRT01000023">
    <property type="protein sequence ID" value="TIH34847.1"/>
    <property type="molecule type" value="Genomic_DNA"/>
</dbReference>
<keyword evidence="3" id="KW-1003">Cell membrane</keyword>
<evidence type="ECO:0000256" key="4">
    <source>
        <dbReference type="ARBA" id="ARBA00022692"/>
    </source>
</evidence>
<comment type="caution">
    <text evidence="9">The sequence shown here is derived from an EMBL/GenBank/DDBJ whole genome shotgun (WGS) entry which is preliminary data.</text>
</comment>
<evidence type="ECO:0000313" key="10">
    <source>
        <dbReference type="Proteomes" id="UP000306192"/>
    </source>
</evidence>
<feature type="transmembrane region" description="Helical" evidence="7">
    <location>
        <begin position="240"/>
        <end position="259"/>
    </location>
</feature>
<name>A0A4T2BTT0_9MICO</name>
<dbReference type="Pfam" id="PF00528">
    <property type="entry name" value="BPD_transp_1"/>
    <property type="match status" value="1"/>
</dbReference>
<keyword evidence="2 7" id="KW-0813">Transport</keyword>
<dbReference type="GO" id="GO:0005886">
    <property type="term" value="C:plasma membrane"/>
    <property type="evidence" value="ECO:0007669"/>
    <property type="project" value="UniProtKB-SubCell"/>
</dbReference>
<evidence type="ECO:0000259" key="8">
    <source>
        <dbReference type="PROSITE" id="PS50928"/>
    </source>
</evidence>
<dbReference type="RefSeq" id="WP_136642561.1">
    <property type="nucleotide sequence ID" value="NZ_QYRT01000023.1"/>
</dbReference>
<keyword evidence="4 7" id="KW-0812">Transmembrane</keyword>
<dbReference type="Gene3D" id="1.10.3720.10">
    <property type="entry name" value="MetI-like"/>
    <property type="match status" value="1"/>
</dbReference>
<dbReference type="GO" id="GO:0055085">
    <property type="term" value="P:transmembrane transport"/>
    <property type="evidence" value="ECO:0007669"/>
    <property type="project" value="InterPro"/>
</dbReference>
<evidence type="ECO:0000256" key="2">
    <source>
        <dbReference type="ARBA" id="ARBA00022448"/>
    </source>
</evidence>
<dbReference type="SUPFAM" id="SSF161098">
    <property type="entry name" value="MetI-like"/>
    <property type="match status" value="1"/>
</dbReference>
<evidence type="ECO:0000256" key="7">
    <source>
        <dbReference type="RuleBase" id="RU363032"/>
    </source>
</evidence>
<keyword evidence="10" id="KW-1185">Reference proteome</keyword>
<evidence type="ECO:0000313" key="9">
    <source>
        <dbReference type="EMBL" id="TIH34847.1"/>
    </source>
</evidence>
<reference evidence="9 10" key="1">
    <citation type="journal article" date="2019" name="Microorganisms">
        <title>Systematic Affiliation and Genome Analysis of Subtercola vilae DB165(T) with Particular Emphasis on Cold Adaptation of an Isolate from a High-Altitude Cold Volcano Lake.</title>
        <authorList>
            <person name="Villalobos A.S."/>
            <person name="Wiese J."/>
            <person name="Imhoff J.F."/>
            <person name="Dorador C."/>
            <person name="Keller A."/>
            <person name="Hentschel U."/>
        </authorList>
    </citation>
    <scope>NUCLEOTIDE SEQUENCE [LARGE SCALE GENOMIC DNA]</scope>
    <source>
        <strain evidence="9 10">DB165</strain>
    </source>
</reference>
<comment type="subcellular location">
    <subcellularLocation>
        <location evidence="1 7">Cell membrane</location>
        <topology evidence="1 7">Multi-pass membrane protein</topology>
    </subcellularLocation>
</comment>
<sequence>MIVNRTELVVGRILLIAVVLLTLLPFASMLTAALQSPDRIPNGFAWPTDPHWENFVTAFQLGNIATLMLSSIFIVIVVVPVALLFATLAGYALGNLRIPGGRAVLIGMVIGLTIPFEAIIIPLYYQFTSYGLINTQWAIILPLIGLYMPFSVFWMRAHFIGVPRELSEAARVDGANIWQEFRRIQLPLASPALSALAILLFLWTWNQFLLPLVMVSDPSKRTMAGALGAFQGQYIDTLPLLFAASLIVMLPTVAVYLVFQRQFIKALLQGAVKG</sequence>
<dbReference type="OrthoDB" id="3521657at2"/>
<proteinExistence type="inferred from homology"/>
<dbReference type="InterPro" id="IPR035906">
    <property type="entry name" value="MetI-like_sf"/>
</dbReference>
<gene>
    <name evidence="9" type="ORF">D4765_12150</name>
</gene>